<dbReference type="InterPro" id="IPR011992">
    <property type="entry name" value="EF-hand-dom_pair"/>
</dbReference>
<dbReference type="PROSITE" id="PS00018">
    <property type="entry name" value="EF_HAND_1"/>
    <property type="match status" value="1"/>
</dbReference>
<dbReference type="Proteomes" id="UP001152747">
    <property type="component" value="Unassembled WGS sequence"/>
</dbReference>
<feature type="transmembrane region" description="Helical" evidence="7">
    <location>
        <begin position="251"/>
        <end position="268"/>
    </location>
</feature>
<accession>A0A9P1ILY0</accession>
<evidence type="ECO:0000313" key="9">
    <source>
        <dbReference type="EMBL" id="CAI5445662.1"/>
    </source>
</evidence>
<dbReference type="InterPro" id="IPR018247">
    <property type="entry name" value="EF_Hand_1_Ca_BS"/>
</dbReference>
<dbReference type="EMBL" id="CANHGI010000003">
    <property type="protein sequence ID" value="CAI5445662.1"/>
    <property type="molecule type" value="Genomic_DNA"/>
</dbReference>
<name>A0A9P1ILY0_9PELO</name>
<dbReference type="GO" id="GO:0004252">
    <property type="term" value="F:serine-type endopeptidase activity"/>
    <property type="evidence" value="ECO:0007669"/>
    <property type="project" value="InterPro"/>
</dbReference>
<dbReference type="InterPro" id="IPR035952">
    <property type="entry name" value="Rhomboid-like_sf"/>
</dbReference>
<reference evidence="9" key="1">
    <citation type="submission" date="2022-11" db="EMBL/GenBank/DDBJ databases">
        <authorList>
            <person name="Kikuchi T."/>
        </authorList>
    </citation>
    <scope>NUCLEOTIDE SEQUENCE</scope>
    <source>
        <strain evidence="9">PS1010</strain>
    </source>
</reference>
<dbReference type="PANTHER" id="PTHR45840:SF9">
    <property type="entry name" value="INACTIVE RHOMBOID-RELATED PROTEIN 2"/>
    <property type="match status" value="1"/>
</dbReference>
<dbReference type="SUPFAM" id="SSF47473">
    <property type="entry name" value="EF-hand"/>
    <property type="match status" value="1"/>
</dbReference>
<comment type="similarity">
    <text evidence="2">Belongs to the peptidase S54 family.</text>
</comment>
<dbReference type="InterPro" id="IPR022764">
    <property type="entry name" value="Peptidase_S54_rhomboid_dom"/>
</dbReference>
<dbReference type="InterPro" id="IPR002048">
    <property type="entry name" value="EF_hand_dom"/>
</dbReference>
<keyword evidence="4" id="KW-0106">Calcium</keyword>
<comment type="caution">
    <text evidence="9">The sequence shown here is derived from an EMBL/GenBank/DDBJ whole genome shotgun (WGS) entry which is preliminary data.</text>
</comment>
<keyword evidence="10" id="KW-1185">Reference proteome</keyword>
<feature type="transmembrane region" description="Helical" evidence="7">
    <location>
        <begin position="334"/>
        <end position="354"/>
    </location>
</feature>
<evidence type="ECO:0000256" key="5">
    <source>
        <dbReference type="ARBA" id="ARBA00022989"/>
    </source>
</evidence>
<gene>
    <name evidence="9" type="ORF">CAMP_LOCUS8299</name>
</gene>
<dbReference type="OrthoDB" id="418595at2759"/>
<dbReference type="PROSITE" id="PS50222">
    <property type="entry name" value="EF_HAND_2"/>
    <property type="match status" value="1"/>
</dbReference>
<keyword evidence="3 7" id="KW-0812">Transmembrane</keyword>
<dbReference type="SUPFAM" id="SSF144091">
    <property type="entry name" value="Rhomboid-like"/>
    <property type="match status" value="1"/>
</dbReference>
<evidence type="ECO:0000256" key="2">
    <source>
        <dbReference type="ARBA" id="ARBA00009045"/>
    </source>
</evidence>
<dbReference type="GO" id="GO:0016020">
    <property type="term" value="C:membrane"/>
    <property type="evidence" value="ECO:0007669"/>
    <property type="project" value="UniProtKB-SubCell"/>
</dbReference>
<evidence type="ECO:0000256" key="4">
    <source>
        <dbReference type="ARBA" id="ARBA00022837"/>
    </source>
</evidence>
<evidence type="ECO:0000256" key="6">
    <source>
        <dbReference type="ARBA" id="ARBA00023136"/>
    </source>
</evidence>
<keyword evidence="5 7" id="KW-1133">Transmembrane helix</keyword>
<evidence type="ECO:0000313" key="10">
    <source>
        <dbReference type="Proteomes" id="UP001152747"/>
    </source>
</evidence>
<evidence type="ECO:0000256" key="3">
    <source>
        <dbReference type="ARBA" id="ARBA00022692"/>
    </source>
</evidence>
<keyword evidence="6 7" id="KW-0472">Membrane</keyword>
<proteinExistence type="inferred from homology"/>
<dbReference type="Gene3D" id="1.20.1540.10">
    <property type="entry name" value="Rhomboid-like"/>
    <property type="match status" value="1"/>
</dbReference>
<dbReference type="PANTHER" id="PTHR45840">
    <property type="entry name" value="RHOMBOID-RELATED PROTEIN"/>
    <property type="match status" value="1"/>
</dbReference>
<evidence type="ECO:0000256" key="7">
    <source>
        <dbReference type="SAM" id="Phobius"/>
    </source>
</evidence>
<dbReference type="GO" id="GO:0005509">
    <property type="term" value="F:calcium ion binding"/>
    <property type="evidence" value="ECO:0007669"/>
    <property type="project" value="InterPro"/>
</dbReference>
<sequence>MFQQQNSIKLQAGEENSDYIHIIRVGTFKEHSATDSNFENMDDKWRESAPINNIENSSWIRIFRAFDVDHDGFIQCKDMQQVIRDSTYSFGFDHYELQKMSLFLEMREGKPIDFTDFCYLMSKCKGYKLREFLFTAAMSITPKPQRIVVFSKLQRYKCLPPPIFMLLVSIIQLIFYIYYVIDSKEGVWSNGPIPTISELILNPRHFSFAEFWRFFTYPLINIGIFHVIFNIFIQIFIGIPMEICHGFSRVFLIYLFGVIFGAMMHLAMDPGVFLMGGAAGSFAILASHLVILTMNLGEMEGALKRVVGFAIFGAMDLMLAIYQRFYMSYRVDKVSFYGPIGGLFAGIFFTFILLKHPKSSRLFTVSFWISLVLAFFYMAVCITLIIAPNYLQH</sequence>
<dbReference type="Pfam" id="PF01694">
    <property type="entry name" value="Rhomboid"/>
    <property type="match status" value="1"/>
</dbReference>
<feature type="transmembrane region" description="Helical" evidence="7">
    <location>
        <begin position="366"/>
        <end position="387"/>
    </location>
</feature>
<evidence type="ECO:0000256" key="1">
    <source>
        <dbReference type="ARBA" id="ARBA00004141"/>
    </source>
</evidence>
<feature type="transmembrane region" description="Helical" evidence="7">
    <location>
        <begin position="306"/>
        <end position="322"/>
    </location>
</feature>
<dbReference type="AlphaFoldDB" id="A0A9P1ILY0"/>
<dbReference type="Gene3D" id="1.10.238.10">
    <property type="entry name" value="EF-hand"/>
    <property type="match status" value="1"/>
</dbReference>
<organism evidence="9 10">
    <name type="scientific">Caenorhabditis angaria</name>
    <dbReference type="NCBI Taxonomy" id="860376"/>
    <lineage>
        <taxon>Eukaryota</taxon>
        <taxon>Metazoa</taxon>
        <taxon>Ecdysozoa</taxon>
        <taxon>Nematoda</taxon>
        <taxon>Chromadorea</taxon>
        <taxon>Rhabditida</taxon>
        <taxon>Rhabditina</taxon>
        <taxon>Rhabditomorpha</taxon>
        <taxon>Rhabditoidea</taxon>
        <taxon>Rhabditidae</taxon>
        <taxon>Peloderinae</taxon>
        <taxon>Caenorhabditis</taxon>
    </lineage>
</organism>
<feature type="domain" description="EF-hand" evidence="8">
    <location>
        <begin position="54"/>
        <end position="89"/>
    </location>
</feature>
<evidence type="ECO:0000259" key="8">
    <source>
        <dbReference type="PROSITE" id="PS50222"/>
    </source>
</evidence>
<feature type="transmembrane region" description="Helical" evidence="7">
    <location>
        <begin position="214"/>
        <end position="239"/>
    </location>
</feature>
<protein>
    <recommendedName>
        <fullName evidence="8">EF-hand domain-containing protein</fullName>
    </recommendedName>
</protein>
<comment type="subcellular location">
    <subcellularLocation>
        <location evidence="1">Membrane</location>
        <topology evidence="1">Multi-pass membrane protein</topology>
    </subcellularLocation>
</comment>
<feature type="transmembrane region" description="Helical" evidence="7">
    <location>
        <begin position="274"/>
        <end position="294"/>
    </location>
</feature>
<feature type="transmembrane region" description="Helical" evidence="7">
    <location>
        <begin position="163"/>
        <end position="181"/>
    </location>
</feature>
<dbReference type="InterPro" id="IPR051739">
    <property type="entry name" value="Rhomboid_IM_Serine_Proteases"/>
</dbReference>